<dbReference type="FunFam" id="3.40.710.10:FF:000024">
    <property type="entry name" value="Penicillin-binding protein 2"/>
    <property type="match status" value="1"/>
</dbReference>
<comment type="subcellular location">
    <subcellularLocation>
        <location evidence="2">Cell membrane</location>
    </subcellularLocation>
    <subcellularLocation>
        <location evidence="1">Membrane</location>
        <topology evidence="1">Single-pass membrane protein</topology>
    </subcellularLocation>
</comment>
<keyword evidence="12" id="KW-0961">Cell wall biogenesis/degradation</keyword>
<dbReference type="AlphaFoldDB" id="A0A2M6WRG3"/>
<dbReference type="InterPro" id="IPR017790">
    <property type="entry name" value="Penicillin-binding_protein_2"/>
</dbReference>
<keyword evidence="3" id="KW-1003">Cell membrane</keyword>
<dbReference type="Pfam" id="PF00905">
    <property type="entry name" value="Transpeptidase"/>
    <property type="match status" value="1"/>
</dbReference>
<dbReference type="GO" id="GO:0008360">
    <property type="term" value="P:regulation of cell shape"/>
    <property type="evidence" value="ECO:0007669"/>
    <property type="project" value="UniProtKB-KW"/>
</dbReference>
<keyword evidence="9" id="KW-0573">Peptidoglycan synthesis</keyword>
<dbReference type="GO" id="GO:0008658">
    <property type="term" value="F:penicillin binding"/>
    <property type="evidence" value="ECO:0007669"/>
    <property type="project" value="InterPro"/>
</dbReference>
<dbReference type="SUPFAM" id="SSF56601">
    <property type="entry name" value="beta-lactamase/transpeptidase-like"/>
    <property type="match status" value="1"/>
</dbReference>
<dbReference type="GO" id="GO:0071972">
    <property type="term" value="F:peptidoglycan L,D-transpeptidase activity"/>
    <property type="evidence" value="ECO:0007669"/>
    <property type="project" value="TreeGrafter"/>
</dbReference>
<name>A0A2M6WRG3_9BACT</name>
<evidence type="ECO:0000256" key="4">
    <source>
        <dbReference type="ARBA" id="ARBA00022519"/>
    </source>
</evidence>
<evidence type="ECO:0000256" key="8">
    <source>
        <dbReference type="ARBA" id="ARBA00022960"/>
    </source>
</evidence>
<evidence type="ECO:0000256" key="10">
    <source>
        <dbReference type="ARBA" id="ARBA00022989"/>
    </source>
</evidence>
<accession>A0A2M6WRG3</accession>
<evidence type="ECO:0000256" key="5">
    <source>
        <dbReference type="ARBA" id="ARBA00022670"/>
    </source>
</evidence>
<evidence type="ECO:0000256" key="1">
    <source>
        <dbReference type="ARBA" id="ARBA00004167"/>
    </source>
</evidence>
<keyword evidence="4" id="KW-0997">Cell inner membrane</keyword>
<evidence type="ECO:0000256" key="11">
    <source>
        <dbReference type="ARBA" id="ARBA00023136"/>
    </source>
</evidence>
<dbReference type="InterPro" id="IPR005311">
    <property type="entry name" value="PBP_dimer"/>
</dbReference>
<evidence type="ECO:0000256" key="9">
    <source>
        <dbReference type="ARBA" id="ARBA00022984"/>
    </source>
</evidence>
<evidence type="ECO:0000256" key="13">
    <source>
        <dbReference type="SAM" id="Phobius"/>
    </source>
</evidence>
<evidence type="ECO:0000313" key="17">
    <source>
        <dbReference type="Proteomes" id="UP000228900"/>
    </source>
</evidence>
<keyword evidence="7" id="KW-0378">Hydrolase</keyword>
<dbReference type="InterPro" id="IPR001460">
    <property type="entry name" value="PCN-bd_Tpept"/>
</dbReference>
<dbReference type="GO" id="GO:0009002">
    <property type="term" value="F:serine-type D-Ala-D-Ala carboxypeptidase activity"/>
    <property type="evidence" value="ECO:0007669"/>
    <property type="project" value="InterPro"/>
</dbReference>
<keyword evidence="8" id="KW-0133">Cell shape</keyword>
<keyword evidence="10 13" id="KW-1133">Transmembrane helix</keyword>
<evidence type="ECO:0000259" key="15">
    <source>
        <dbReference type="Pfam" id="PF03717"/>
    </source>
</evidence>
<protein>
    <submittedName>
        <fullName evidence="16">Penicillin-binding protein 2</fullName>
    </submittedName>
</protein>
<dbReference type="Gene3D" id="3.40.710.10">
    <property type="entry name" value="DD-peptidase/beta-lactamase superfamily"/>
    <property type="match status" value="1"/>
</dbReference>
<keyword evidence="6 13" id="KW-0812">Transmembrane</keyword>
<dbReference type="PANTHER" id="PTHR30627:SF2">
    <property type="entry name" value="PEPTIDOGLYCAN D,D-TRANSPEPTIDASE MRDA"/>
    <property type="match status" value="1"/>
</dbReference>
<gene>
    <name evidence="16" type="primary">mrdA</name>
    <name evidence="16" type="ORF">COT98_00230</name>
</gene>
<proteinExistence type="predicted"/>
<dbReference type="GO" id="GO:0009252">
    <property type="term" value="P:peptidoglycan biosynthetic process"/>
    <property type="evidence" value="ECO:0007669"/>
    <property type="project" value="UniProtKB-KW"/>
</dbReference>
<evidence type="ECO:0000256" key="6">
    <source>
        <dbReference type="ARBA" id="ARBA00022692"/>
    </source>
</evidence>
<reference evidence="17" key="1">
    <citation type="submission" date="2017-09" db="EMBL/GenBank/DDBJ databases">
        <title>Depth-based differentiation of microbial function through sediment-hosted aquifers and enrichment of novel symbionts in the deep terrestrial subsurface.</title>
        <authorList>
            <person name="Probst A.J."/>
            <person name="Ladd B."/>
            <person name="Jarett J.K."/>
            <person name="Geller-Mcgrath D.E."/>
            <person name="Sieber C.M.K."/>
            <person name="Emerson J.B."/>
            <person name="Anantharaman K."/>
            <person name="Thomas B.C."/>
            <person name="Malmstrom R."/>
            <person name="Stieglmeier M."/>
            <person name="Klingl A."/>
            <person name="Woyke T."/>
            <person name="Ryan C.M."/>
            <person name="Banfield J.F."/>
        </authorList>
    </citation>
    <scope>NUCLEOTIDE SEQUENCE [LARGE SCALE GENOMIC DNA]</scope>
</reference>
<feature type="transmembrane region" description="Helical" evidence="13">
    <location>
        <begin position="63"/>
        <end position="83"/>
    </location>
</feature>
<feature type="domain" description="Penicillin-binding protein transpeptidase" evidence="14">
    <location>
        <begin position="353"/>
        <end position="679"/>
    </location>
</feature>
<evidence type="ECO:0000256" key="2">
    <source>
        <dbReference type="ARBA" id="ARBA00004236"/>
    </source>
</evidence>
<dbReference type="InterPro" id="IPR012338">
    <property type="entry name" value="Beta-lactam/transpept-like"/>
</dbReference>
<dbReference type="SUPFAM" id="SSF56519">
    <property type="entry name" value="Penicillin binding protein dimerisation domain"/>
    <property type="match status" value="1"/>
</dbReference>
<dbReference type="NCBIfam" id="TIGR03423">
    <property type="entry name" value="pbp2_mrdA"/>
    <property type="match status" value="1"/>
</dbReference>
<keyword evidence="11 13" id="KW-0472">Membrane</keyword>
<evidence type="ECO:0000256" key="12">
    <source>
        <dbReference type="ARBA" id="ARBA00023316"/>
    </source>
</evidence>
<dbReference type="InterPro" id="IPR036138">
    <property type="entry name" value="PBP_dimer_sf"/>
</dbReference>
<evidence type="ECO:0000313" key="16">
    <source>
        <dbReference type="EMBL" id="PIT95344.1"/>
    </source>
</evidence>
<evidence type="ECO:0000256" key="3">
    <source>
        <dbReference type="ARBA" id="ARBA00022475"/>
    </source>
</evidence>
<dbReference type="Gene3D" id="3.90.1310.10">
    <property type="entry name" value="Penicillin-binding protein 2a (Domain 2)"/>
    <property type="match status" value="1"/>
</dbReference>
<organism evidence="16 17">
    <name type="scientific">Candidatus Falkowbacteria bacterium CG10_big_fil_rev_8_21_14_0_10_39_9</name>
    <dbReference type="NCBI Taxonomy" id="1974566"/>
    <lineage>
        <taxon>Bacteria</taxon>
        <taxon>Candidatus Falkowiibacteriota</taxon>
    </lineage>
</organism>
<feature type="domain" description="Penicillin-binding protein dimerisation" evidence="15">
    <location>
        <begin position="106"/>
        <end position="310"/>
    </location>
</feature>
<dbReference type="PANTHER" id="PTHR30627">
    <property type="entry name" value="PEPTIDOGLYCAN D,D-TRANSPEPTIDASE"/>
    <property type="match status" value="1"/>
</dbReference>
<keyword evidence="5" id="KW-0645">Protease</keyword>
<sequence length="689" mass="76760">MSEQDHLLTKRKRGQNPFVIREGKFKQSSLEDSFYHLDWAEESFLSGNNDKEMMRRTFDLSKLKYITGFLLLALTIILVRVFWLQIIKGEYYYSMAEGNRLKVVSIEPKRGIIYDSKDRPLVTNEANFILYLVPNDLPHNELERDNVLRRISSILYKGTIKSKSQVGQIELISDSPSFYDLKSKIEKIKINSLEAYQPLFIVDNLEYQIAMDLYLEADKIPGVFISNKIRRNYVTAATSTANVKPLGVSSLAHILGYTGKINEKELAKEDNDYSLIDYLGKTGIEYSYETRLKGKKGNKNIEVDALGKEKKIVSQTAPEDGQNLVLGIDYDLQKKVEDILRTNLGKLGLKKASVVIIDPRNGEILSLVGWPTYNNNVFARGVKASEYSAFLTDPSRPLFNRAISGEFPIGSTFKPIMSLAALQEKIITENTTFMSTGGLQVGQWSFPDWKAGGHGLTNVKKALAESVNTFFYYIGGGFGDFKGLGIERIVKYAALFGLDKVTGIDLPNESSGFLPSAKWKEDTKNEVWYIGDTYHASIGQGDITATPLQVANFTAAIANGGTLYEPHVVKKILDHNNNLIEEVKPKVIRANFIDPANIKTVQAGMRQTITDGSGRNLNSLSVAVAGKTGTAQWSSTRSPQAWFIGYAPYNNPELAITVLVEEGGEGSSVAVPIAKDILQYYFVDSKKTN</sequence>
<dbReference type="GO" id="GO:0005886">
    <property type="term" value="C:plasma membrane"/>
    <property type="evidence" value="ECO:0007669"/>
    <property type="project" value="UniProtKB-SubCell"/>
</dbReference>
<evidence type="ECO:0000256" key="7">
    <source>
        <dbReference type="ARBA" id="ARBA00022801"/>
    </source>
</evidence>
<dbReference type="EMBL" id="PFAQ01000005">
    <property type="protein sequence ID" value="PIT95344.1"/>
    <property type="molecule type" value="Genomic_DNA"/>
</dbReference>
<dbReference type="Proteomes" id="UP000228900">
    <property type="component" value="Unassembled WGS sequence"/>
</dbReference>
<dbReference type="GO" id="GO:0006508">
    <property type="term" value="P:proteolysis"/>
    <property type="evidence" value="ECO:0007669"/>
    <property type="project" value="UniProtKB-KW"/>
</dbReference>
<dbReference type="GO" id="GO:0071555">
    <property type="term" value="P:cell wall organization"/>
    <property type="evidence" value="ECO:0007669"/>
    <property type="project" value="UniProtKB-KW"/>
</dbReference>
<comment type="caution">
    <text evidence="16">The sequence shown here is derived from an EMBL/GenBank/DDBJ whole genome shotgun (WGS) entry which is preliminary data.</text>
</comment>
<dbReference type="Pfam" id="PF03717">
    <property type="entry name" value="PBP_dimer"/>
    <property type="match status" value="1"/>
</dbReference>
<evidence type="ECO:0000259" key="14">
    <source>
        <dbReference type="Pfam" id="PF00905"/>
    </source>
</evidence>
<dbReference type="InterPro" id="IPR050515">
    <property type="entry name" value="Beta-lactam/transpept"/>
</dbReference>